<proteinExistence type="predicted"/>
<gene>
    <name evidence="1" type="ORF">ABID27_000806</name>
</gene>
<organism evidence="1 2">
    <name type="scientific">Streptococcus gallinaceus</name>
    <dbReference type="NCBI Taxonomy" id="165758"/>
    <lineage>
        <taxon>Bacteria</taxon>
        <taxon>Bacillati</taxon>
        <taxon>Bacillota</taxon>
        <taxon>Bacilli</taxon>
        <taxon>Lactobacillales</taxon>
        <taxon>Streptococcaceae</taxon>
        <taxon>Streptococcus</taxon>
    </lineage>
</organism>
<sequence length="35" mass="4210">MKKKLKYVCKRVTKGYLVKQLRKPYMSSFLSEKLS</sequence>
<reference evidence="1 2" key="1">
    <citation type="submission" date="2024-06" db="EMBL/GenBank/DDBJ databases">
        <title>Genomic Encyclopedia of Type Strains, Phase IV (KMG-IV): sequencing the most valuable type-strain genomes for metagenomic binning, comparative biology and taxonomic classification.</title>
        <authorList>
            <person name="Goeker M."/>
        </authorList>
    </citation>
    <scope>NUCLEOTIDE SEQUENCE [LARGE SCALE GENOMIC DNA]</scope>
    <source>
        <strain evidence="1 2">DSM 15349</strain>
    </source>
</reference>
<evidence type="ECO:0000313" key="2">
    <source>
        <dbReference type="Proteomes" id="UP001549055"/>
    </source>
</evidence>
<protein>
    <submittedName>
        <fullName evidence="1">Uncharacterized protein</fullName>
    </submittedName>
</protein>
<keyword evidence="2" id="KW-1185">Reference proteome</keyword>
<dbReference type="Proteomes" id="UP001549055">
    <property type="component" value="Unassembled WGS sequence"/>
</dbReference>
<evidence type="ECO:0000313" key="1">
    <source>
        <dbReference type="EMBL" id="MET3644184.1"/>
    </source>
</evidence>
<accession>A0ABV2JJU1</accession>
<comment type="caution">
    <text evidence="1">The sequence shown here is derived from an EMBL/GenBank/DDBJ whole genome shotgun (WGS) entry which is preliminary data.</text>
</comment>
<dbReference type="EMBL" id="JBEPMK010000002">
    <property type="protein sequence ID" value="MET3644184.1"/>
    <property type="molecule type" value="Genomic_DNA"/>
</dbReference>
<name>A0ABV2JJU1_9STRE</name>